<dbReference type="EMBL" id="GBRH01226146">
    <property type="protein sequence ID" value="JAD71749.1"/>
    <property type="molecule type" value="Transcribed_RNA"/>
</dbReference>
<dbReference type="AlphaFoldDB" id="A0A0A9C635"/>
<name>A0A0A9C635_ARUDO</name>
<reference evidence="1" key="1">
    <citation type="submission" date="2014-09" db="EMBL/GenBank/DDBJ databases">
        <authorList>
            <person name="Magalhaes I.L.F."/>
            <person name="Oliveira U."/>
            <person name="Santos F.R."/>
            <person name="Vidigal T.H.D.A."/>
            <person name="Brescovit A.D."/>
            <person name="Santos A.J."/>
        </authorList>
    </citation>
    <scope>NUCLEOTIDE SEQUENCE</scope>
    <source>
        <tissue evidence="1">Shoot tissue taken approximately 20 cm above the soil surface</tissue>
    </source>
</reference>
<organism evidence="1">
    <name type="scientific">Arundo donax</name>
    <name type="common">Giant reed</name>
    <name type="synonym">Donax arundinaceus</name>
    <dbReference type="NCBI Taxonomy" id="35708"/>
    <lineage>
        <taxon>Eukaryota</taxon>
        <taxon>Viridiplantae</taxon>
        <taxon>Streptophyta</taxon>
        <taxon>Embryophyta</taxon>
        <taxon>Tracheophyta</taxon>
        <taxon>Spermatophyta</taxon>
        <taxon>Magnoliopsida</taxon>
        <taxon>Liliopsida</taxon>
        <taxon>Poales</taxon>
        <taxon>Poaceae</taxon>
        <taxon>PACMAD clade</taxon>
        <taxon>Arundinoideae</taxon>
        <taxon>Arundineae</taxon>
        <taxon>Arundo</taxon>
    </lineage>
</organism>
<sequence>MDTSVILCINRDYYRQSRSTRDGACNGTELQFT</sequence>
<reference evidence="1" key="2">
    <citation type="journal article" date="2015" name="Data Brief">
        <title>Shoot transcriptome of the giant reed, Arundo donax.</title>
        <authorList>
            <person name="Barrero R.A."/>
            <person name="Guerrero F.D."/>
            <person name="Moolhuijzen P."/>
            <person name="Goolsby J.A."/>
            <person name="Tidwell J."/>
            <person name="Bellgard S.E."/>
            <person name="Bellgard M.I."/>
        </authorList>
    </citation>
    <scope>NUCLEOTIDE SEQUENCE</scope>
    <source>
        <tissue evidence="1">Shoot tissue taken approximately 20 cm above the soil surface</tissue>
    </source>
</reference>
<protein>
    <submittedName>
        <fullName evidence="1">Uncharacterized protein</fullName>
    </submittedName>
</protein>
<evidence type="ECO:0000313" key="1">
    <source>
        <dbReference type="EMBL" id="JAD71749.1"/>
    </source>
</evidence>
<accession>A0A0A9C635</accession>
<proteinExistence type="predicted"/>